<feature type="compositionally biased region" description="Basic and acidic residues" evidence="12">
    <location>
        <begin position="374"/>
        <end position="387"/>
    </location>
</feature>
<protein>
    <submittedName>
        <fullName evidence="16">TonB-dependent receptor</fullName>
    </submittedName>
</protein>
<reference evidence="16 17" key="1">
    <citation type="submission" date="2023-03" db="EMBL/GenBank/DDBJ databases">
        <title>Muricauda XX sp. nov. and Muricauda XXX sp. nov., two novel species isolated from Okinawa Trough.</title>
        <authorList>
            <person name="Cao W."/>
            <person name="Deng X."/>
        </authorList>
    </citation>
    <scope>NUCLEOTIDE SEQUENCE [LARGE SCALE GENOMIC DNA]</scope>
    <source>
        <strain evidence="16 17">334s03</strain>
    </source>
</reference>
<dbReference type="InterPro" id="IPR036942">
    <property type="entry name" value="Beta-barrel_TonB_sf"/>
</dbReference>
<dbReference type="Pfam" id="PF00593">
    <property type="entry name" value="TonB_dep_Rec_b-barrel"/>
    <property type="match status" value="1"/>
</dbReference>
<evidence type="ECO:0000313" key="16">
    <source>
        <dbReference type="EMBL" id="MDF0717262.1"/>
    </source>
</evidence>
<dbReference type="InterPro" id="IPR008969">
    <property type="entry name" value="CarboxyPept-like_regulatory"/>
</dbReference>
<keyword evidence="2 10" id="KW-0813">Transport</keyword>
<evidence type="ECO:0000256" key="4">
    <source>
        <dbReference type="ARBA" id="ARBA00022692"/>
    </source>
</evidence>
<dbReference type="Gene3D" id="2.170.130.10">
    <property type="entry name" value="TonB-dependent receptor, plug domain"/>
    <property type="match status" value="1"/>
</dbReference>
<evidence type="ECO:0000256" key="11">
    <source>
        <dbReference type="RuleBase" id="RU003357"/>
    </source>
</evidence>
<dbReference type="RefSeq" id="WP_275616414.1">
    <property type="nucleotide sequence ID" value="NZ_JARFVB010000009.1"/>
</dbReference>
<dbReference type="PANTHER" id="PTHR30069:SF29">
    <property type="entry name" value="HEMOGLOBIN AND HEMOGLOBIN-HAPTOGLOBIN-BINDING PROTEIN 1-RELATED"/>
    <property type="match status" value="1"/>
</dbReference>
<keyword evidence="7 10" id="KW-0472">Membrane</keyword>
<proteinExistence type="inferred from homology"/>
<evidence type="ECO:0000259" key="15">
    <source>
        <dbReference type="Pfam" id="PF07715"/>
    </source>
</evidence>
<dbReference type="InterPro" id="IPR039426">
    <property type="entry name" value="TonB-dep_rcpt-like"/>
</dbReference>
<evidence type="ECO:0000256" key="3">
    <source>
        <dbReference type="ARBA" id="ARBA00022452"/>
    </source>
</evidence>
<evidence type="ECO:0000256" key="7">
    <source>
        <dbReference type="ARBA" id="ARBA00023136"/>
    </source>
</evidence>
<feature type="domain" description="TonB-dependent receptor-like beta-barrel" evidence="14">
    <location>
        <begin position="236"/>
        <end position="714"/>
    </location>
</feature>
<dbReference type="Proteomes" id="UP001221366">
    <property type="component" value="Unassembled WGS sequence"/>
</dbReference>
<evidence type="ECO:0000256" key="12">
    <source>
        <dbReference type="SAM" id="MobiDB-lite"/>
    </source>
</evidence>
<dbReference type="InterPro" id="IPR000531">
    <property type="entry name" value="Beta-barrel_TonB"/>
</dbReference>
<evidence type="ECO:0000256" key="9">
    <source>
        <dbReference type="ARBA" id="ARBA00023237"/>
    </source>
</evidence>
<dbReference type="SUPFAM" id="SSF56935">
    <property type="entry name" value="Porins"/>
    <property type="match status" value="1"/>
</dbReference>
<feature type="chain" id="PRO_5046822720" evidence="13">
    <location>
        <begin position="20"/>
        <end position="761"/>
    </location>
</feature>
<keyword evidence="6 11" id="KW-0798">TonB box</keyword>
<dbReference type="Gene3D" id="2.60.40.1120">
    <property type="entry name" value="Carboxypeptidase-like, regulatory domain"/>
    <property type="match status" value="1"/>
</dbReference>
<feature type="compositionally biased region" description="Acidic residues" evidence="12">
    <location>
        <begin position="388"/>
        <end position="398"/>
    </location>
</feature>
<accession>A0ABT5Y1E2</accession>
<dbReference type="PROSITE" id="PS52016">
    <property type="entry name" value="TONB_DEPENDENT_REC_3"/>
    <property type="match status" value="1"/>
</dbReference>
<evidence type="ECO:0000256" key="8">
    <source>
        <dbReference type="ARBA" id="ARBA00023170"/>
    </source>
</evidence>
<evidence type="ECO:0000259" key="14">
    <source>
        <dbReference type="Pfam" id="PF00593"/>
    </source>
</evidence>
<evidence type="ECO:0000256" key="1">
    <source>
        <dbReference type="ARBA" id="ARBA00004571"/>
    </source>
</evidence>
<dbReference type="Pfam" id="PF13715">
    <property type="entry name" value="CarbopepD_reg_2"/>
    <property type="match status" value="1"/>
</dbReference>
<comment type="caution">
    <text evidence="16">The sequence shown here is derived from an EMBL/GenBank/DDBJ whole genome shotgun (WGS) entry which is preliminary data.</text>
</comment>
<dbReference type="PANTHER" id="PTHR30069">
    <property type="entry name" value="TONB-DEPENDENT OUTER MEMBRANE RECEPTOR"/>
    <property type="match status" value="1"/>
</dbReference>
<dbReference type="SUPFAM" id="SSF49464">
    <property type="entry name" value="Carboxypeptidase regulatory domain-like"/>
    <property type="match status" value="1"/>
</dbReference>
<evidence type="ECO:0000256" key="5">
    <source>
        <dbReference type="ARBA" id="ARBA00022729"/>
    </source>
</evidence>
<keyword evidence="9 10" id="KW-0998">Cell outer membrane</keyword>
<evidence type="ECO:0000256" key="6">
    <source>
        <dbReference type="ARBA" id="ARBA00023077"/>
    </source>
</evidence>
<keyword evidence="3 10" id="KW-1134">Transmembrane beta strand</keyword>
<dbReference type="InterPro" id="IPR012910">
    <property type="entry name" value="Plug_dom"/>
</dbReference>
<keyword evidence="8 16" id="KW-0675">Receptor</keyword>
<organism evidence="16 17">
    <name type="scientific">Flagellimonas yonaguniensis</name>
    <dbReference type="NCBI Taxonomy" id="3031325"/>
    <lineage>
        <taxon>Bacteria</taxon>
        <taxon>Pseudomonadati</taxon>
        <taxon>Bacteroidota</taxon>
        <taxon>Flavobacteriia</taxon>
        <taxon>Flavobacteriales</taxon>
        <taxon>Flavobacteriaceae</taxon>
        <taxon>Flagellimonas</taxon>
    </lineage>
</organism>
<dbReference type="Pfam" id="PF07715">
    <property type="entry name" value="Plug"/>
    <property type="match status" value="1"/>
</dbReference>
<evidence type="ECO:0000256" key="10">
    <source>
        <dbReference type="PROSITE-ProRule" id="PRU01360"/>
    </source>
</evidence>
<dbReference type="InterPro" id="IPR037066">
    <property type="entry name" value="Plug_dom_sf"/>
</dbReference>
<evidence type="ECO:0000256" key="2">
    <source>
        <dbReference type="ARBA" id="ARBA00022448"/>
    </source>
</evidence>
<name>A0ABT5Y1E2_9FLAO</name>
<keyword evidence="17" id="KW-1185">Reference proteome</keyword>
<dbReference type="Gene3D" id="2.40.170.20">
    <property type="entry name" value="TonB-dependent receptor, beta-barrel domain"/>
    <property type="match status" value="1"/>
</dbReference>
<feature type="domain" description="TonB-dependent receptor plug" evidence="15">
    <location>
        <begin position="119"/>
        <end position="221"/>
    </location>
</feature>
<gene>
    <name evidence="16" type="ORF">PY092_13950</name>
</gene>
<evidence type="ECO:0000256" key="13">
    <source>
        <dbReference type="SAM" id="SignalP"/>
    </source>
</evidence>
<sequence length="761" mass="85448">MKQFYISMLLALTSIYTFSQNTLSGNISDVETGEPLEQVSVYIPQLENGTVTDLNGNFSLRNLPEGNYKLVISYIGFETYSTSIEINAGSNQFDYQMAPSAIEMDEVVLSTPFHKLQRENVMKVEQKSMEELKQQGGITLSEGITNIPGVSSVSTGVGIGKPVIRGLSFNRVLVYTQGVRLENQQYGGEHGLGVNDAGVSSVEVIKGPASLLYGSDALGGVLYLNPERFENSGETSGDVNMRYFTNTLGYNANAGFKTSGDKLKFLVRGAYASNADYETGDGTSVTNSRFKEADLKTGLAYQASTFKTELRYNYNTSDLGIPEEIGVQNNDRDPLMPYQELSTHILSSKNNFFFKKSSLEATFGYTVNNRKEFEEHHHEEEHEHEEGEEHDDEEEEHEEEGHEGAALDMRLSTFNYNIQFNPQWGRMTTIFGVQGMHQTNENFGEEVLVPNATTNDFGVLATSHIHFNNSDLQIGLRYDLRSINGEASGIEGDEEYIPALDKDFNSFNAAMGYRMDLTQNIVGRLNLATGFRAPNLSELSSNGLHSGANRVEIGNPDLDSEQNFQVDLALEYGNKHLEAYINSFYNIVNDYIYLEPTGEFREMDPIYDFQQQNAILYGGEFGFHLHPHPIDWLHLESSYDIVFGKLEDNSNLPLIPANRWTNTFRVEWKKRNQDYKCYAFVTLQTHFDQNKVADFETPTGRYNLFNVGVGGDMKIFNQKVGYSITGNNLFDKNYISHLSRLKADGIANIGRNISFNLNVPL</sequence>
<dbReference type="EMBL" id="JARFVB010000009">
    <property type="protein sequence ID" value="MDF0717262.1"/>
    <property type="molecule type" value="Genomic_DNA"/>
</dbReference>
<feature type="region of interest" description="Disordered" evidence="12">
    <location>
        <begin position="374"/>
        <end position="403"/>
    </location>
</feature>
<feature type="signal peptide" evidence="13">
    <location>
        <begin position="1"/>
        <end position="19"/>
    </location>
</feature>
<evidence type="ECO:0000313" key="17">
    <source>
        <dbReference type="Proteomes" id="UP001221366"/>
    </source>
</evidence>
<keyword evidence="5 13" id="KW-0732">Signal</keyword>
<keyword evidence="4 10" id="KW-0812">Transmembrane</keyword>
<comment type="similarity">
    <text evidence="10 11">Belongs to the TonB-dependent receptor family.</text>
</comment>
<comment type="subcellular location">
    <subcellularLocation>
        <location evidence="1 10">Cell outer membrane</location>
        <topology evidence="1 10">Multi-pass membrane protein</topology>
    </subcellularLocation>
</comment>